<feature type="chain" id="PRO_5039344959" description="DUF5666 domain-containing protein" evidence="1">
    <location>
        <begin position="26"/>
        <end position="161"/>
    </location>
</feature>
<feature type="signal peptide" evidence="1">
    <location>
        <begin position="1"/>
        <end position="25"/>
    </location>
</feature>
<protein>
    <recommendedName>
        <fullName evidence="4">DUF5666 domain-containing protein</fullName>
    </recommendedName>
</protein>
<evidence type="ECO:0000313" key="3">
    <source>
        <dbReference type="Proteomes" id="UP000824225"/>
    </source>
</evidence>
<proteinExistence type="predicted"/>
<reference evidence="2" key="2">
    <citation type="submission" date="2021-04" db="EMBL/GenBank/DDBJ databases">
        <authorList>
            <person name="Gilroy R."/>
        </authorList>
    </citation>
    <scope>NUCLEOTIDE SEQUENCE</scope>
    <source>
        <strain evidence="2">CHK186-16707</strain>
    </source>
</reference>
<sequence length="161" mass="17326">MRSQNILSGLVLGLCLLCVPTLSPAADAPAKPVPAVKADVPAAKAPAAKADIPQAAEQTTLTILPPTEEIVVSFPLMLVERGTVENVDAKTGTFELKRKDGTLARIKVDDNTIMENVYADVFTWESKKGIGDLKKGDRVRARVWPARNGVENALLIDVFHL</sequence>
<name>A0A9D2KLX1_9BACT</name>
<reference evidence="2" key="1">
    <citation type="journal article" date="2021" name="PeerJ">
        <title>Extensive microbial diversity within the chicken gut microbiome revealed by metagenomics and culture.</title>
        <authorList>
            <person name="Gilroy R."/>
            <person name="Ravi A."/>
            <person name="Getino M."/>
            <person name="Pursley I."/>
            <person name="Horton D.L."/>
            <person name="Alikhan N.F."/>
            <person name="Baker D."/>
            <person name="Gharbi K."/>
            <person name="Hall N."/>
            <person name="Watson M."/>
            <person name="Adriaenssens E.M."/>
            <person name="Foster-Nyarko E."/>
            <person name="Jarju S."/>
            <person name="Secka A."/>
            <person name="Antonio M."/>
            <person name="Oren A."/>
            <person name="Chaudhuri R.R."/>
            <person name="La Ragione R."/>
            <person name="Hildebrand F."/>
            <person name="Pallen M.J."/>
        </authorList>
    </citation>
    <scope>NUCLEOTIDE SEQUENCE</scope>
    <source>
        <strain evidence="2">CHK186-16707</strain>
    </source>
</reference>
<dbReference type="Proteomes" id="UP000824225">
    <property type="component" value="Unassembled WGS sequence"/>
</dbReference>
<dbReference type="AlphaFoldDB" id="A0A9D2KLX1"/>
<comment type="caution">
    <text evidence="2">The sequence shown here is derived from an EMBL/GenBank/DDBJ whole genome shotgun (WGS) entry which is preliminary data.</text>
</comment>
<dbReference type="EMBL" id="DXAN01000026">
    <property type="protein sequence ID" value="HJA09166.1"/>
    <property type="molecule type" value="Genomic_DNA"/>
</dbReference>
<organism evidence="2 3">
    <name type="scientific">Candidatus Mailhella merdigallinarum</name>
    <dbReference type="NCBI Taxonomy" id="2838658"/>
    <lineage>
        <taxon>Bacteria</taxon>
        <taxon>Pseudomonadati</taxon>
        <taxon>Thermodesulfobacteriota</taxon>
        <taxon>Desulfovibrionia</taxon>
        <taxon>Desulfovibrionales</taxon>
        <taxon>Desulfovibrionaceae</taxon>
        <taxon>Mailhella</taxon>
    </lineage>
</organism>
<evidence type="ECO:0000313" key="2">
    <source>
        <dbReference type="EMBL" id="HJA09166.1"/>
    </source>
</evidence>
<evidence type="ECO:0000256" key="1">
    <source>
        <dbReference type="SAM" id="SignalP"/>
    </source>
</evidence>
<gene>
    <name evidence="2" type="ORF">H9962_08270</name>
</gene>
<accession>A0A9D2KLX1</accession>
<keyword evidence="1" id="KW-0732">Signal</keyword>
<evidence type="ECO:0008006" key="4">
    <source>
        <dbReference type="Google" id="ProtNLM"/>
    </source>
</evidence>